<keyword evidence="6 10" id="KW-0067">ATP-binding</keyword>
<comment type="caution">
    <text evidence="14">The sequence shown here is derived from an EMBL/GenBank/DDBJ whole genome shotgun (WGS) entry which is preliminary data.</text>
</comment>
<dbReference type="GO" id="GO:0008574">
    <property type="term" value="F:plus-end-directed microtubule motor activity"/>
    <property type="evidence" value="ECO:0007669"/>
    <property type="project" value="TreeGrafter"/>
</dbReference>
<dbReference type="Pfam" id="PF00225">
    <property type="entry name" value="Kinesin"/>
    <property type="match status" value="1"/>
</dbReference>
<evidence type="ECO:0000256" key="6">
    <source>
        <dbReference type="ARBA" id="ARBA00022840"/>
    </source>
</evidence>
<name>A0A9Q3HJQ4_9BASI</name>
<protein>
    <recommendedName>
        <fullName evidence="11">Kinesin-like protein</fullName>
    </recommendedName>
</protein>
<evidence type="ECO:0000256" key="3">
    <source>
        <dbReference type="ARBA" id="ARBA00022553"/>
    </source>
</evidence>
<feature type="compositionally biased region" description="Polar residues" evidence="12">
    <location>
        <begin position="69"/>
        <end position="85"/>
    </location>
</feature>
<organism evidence="14 15">
    <name type="scientific">Austropuccinia psidii MF-1</name>
    <dbReference type="NCBI Taxonomy" id="1389203"/>
    <lineage>
        <taxon>Eukaryota</taxon>
        <taxon>Fungi</taxon>
        <taxon>Dikarya</taxon>
        <taxon>Basidiomycota</taxon>
        <taxon>Pucciniomycotina</taxon>
        <taxon>Pucciniomycetes</taxon>
        <taxon>Pucciniales</taxon>
        <taxon>Sphaerophragmiaceae</taxon>
        <taxon>Austropuccinia</taxon>
    </lineage>
</organism>
<feature type="domain" description="Kinesin motor" evidence="13">
    <location>
        <begin position="246"/>
        <end position="694"/>
    </location>
</feature>
<sequence>MASERFHPQNLKSNVRSVRLKQANSEKCNSSISSPSQTNLAIQPGSQSRSSSRTAFSPPIQSPLKRHSSLANQLSRPSLKSSLNDSPKKSPSKFLSANQTQNQKTPTSRSSSKPIWNSSKTERNLPLNLKSPSPTRNCIHPQALKPNSLGGGSSDSSFGNLTFVSAASGIDENRPLPSSLPLPLPPSPGKSKDLKFQQASILSGLGFGRNHQTKSPSFVKNPLIPSSDQQKAGDKIISSYDPKKEPIKAYLRIRPPNISSNVTSPYIEILNDTEVLLIPPSNPSTSNFNPQDTINAKYKFTRVYGPQVSQKEFFDGTGLGLVSDLLQGKSSLCFAYGVTASGKTYTIQGGLDNPRGGQSADPGLLPRTMDVLFNSIGSNQTDLKIKPSRLTAIEIDTSTQSTSLLQRNSSLDDPSFSQSSSPSLIKDDAILSIDSNSDYGVWLSYAEVYNEKIYDLLDSLLEASSSSAVTSTSFTANIAEQVKSAAQLLHNKALHSGGVLRRKALVLKHDKAGGSKYVHGLTEIRVRNPEEAKAIIRHGQVNRTVFSTYANRTSSRSHGIFTIKLIKIPKIKAPTENLLSMATVSRLSIVDLAGSERTRNTQTTGQRLKEAGNINKSLMVLGQCMETLRKNQELKERQRKLAIVPFRHSKLTELFESFFTGEGKTVMIVNVNPCDTGFDENSHVMKFSAVASEVLTIREAPPSNIYQDLEKSCIPPQVAESSFILEDDEGDGEENEGGTEELNENDAFVDHLLEQVSKLRVKLVEAEIRTAMIESEVREKVMQEYNQRMLEMEALFVENMAMEAKEAELKADKKIDIFNRATQHVPNKPTSAKIDSSFEADDDLDKDEASGIKRPAEELNDRPDQDPYFNTPNLQNTSQKFIGDENLSKPTRQLRNRTYQA</sequence>
<dbReference type="InterPro" id="IPR001752">
    <property type="entry name" value="Kinesin_motor_dom"/>
</dbReference>
<proteinExistence type="inferred from homology"/>
<dbReference type="GO" id="GO:0008017">
    <property type="term" value="F:microtubule binding"/>
    <property type="evidence" value="ECO:0007669"/>
    <property type="project" value="InterPro"/>
</dbReference>
<feature type="compositionally biased region" description="Pro residues" evidence="12">
    <location>
        <begin position="178"/>
        <end position="188"/>
    </location>
</feature>
<feature type="binding site" evidence="10">
    <location>
        <begin position="337"/>
        <end position="344"/>
    </location>
    <ligand>
        <name>ATP</name>
        <dbReference type="ChEBI" id="CHEBI:30616"/>
    </ligand>
</feature>
<feature type="compositionally biased region" description="Polar residues" evidence="12">
    <location>
        <begin position="888"/>
        <end position="901"/>
    </location>
</feature>
<dbReference type="GO" id="GO:0072686">
    <property type="term" value="C:mitotic spindle"/>
    <property type="evidence" value="ECO:0007669"/>
    <property type="project" value="TreeGrafter"/>
</dbReference>
<evidence type="ECO:0000256" key="11">
    <source>
        <dbReference type="RuleBase" id="RU000394"/>
    </source>
</evidence>
<dbReference type="PANTHER" id="PTHR47970:SF29">
    <property type="entry name" value="KINESIN FAMILY MEMBER 20B"/>
    <property type="match status" value="1"/>
</dbReference>
<evidence type="ECO:0000256" key="5">
    <source>
        <dbReference type="ARBA" id="ARBA00022741"/>
    </source>
</evidence>
<gene>
    <name evidence="14" type="ORF">O181_043950</name>
</gene>
<feature type="compositionally biased region" description="Polar residues" evidence="12">
    <location>
        <begin position="93"/>
        <end position="119"/>
    </location>
</feature>
<evidence type="ECO:0000256" key="12">
    <source>
        <dbReference type="SAM" id="MobiDB-lite"/>
    </source>
</evidence>
<dbReference type="GO" id="GO:0005524">
    <property type="term" value="F:ATP binding"/>
    <property type="evidence" value="ECO:0007669"/>
    <property type="project" value="UniProtKB-UniRule"/>
</dbReference>
<dbReference type="EMBL" id="AVOT02017808">
    <property type="protein sequence ID" value="MBW0504235.1"/>
    <property type="molecule type" value="Genomic_DNA"/>
</dbReference>
<keyword evidence="9" id="KW-0206">Cytoskeleton</keyword>
<dbReference type="PROSITE" id="PS50067">
    <property type="entry name" value="KINESIN_MOTOR_2"/>
    <property type="match status" value="1"/>
</dbReference>
<keyword evidence="4 11" id="KW-0493">Microtubule</keyword>
<dbReference type="InterPro" id="IPR019821">
    <property type="entry name" value="Kinesin_motor_CS"/>
</dbReference>
<dbReference type="OrthoDB" id="123929at2759"/>
<dbReference type="SUPFAM" id="SSF52540">
    <property type="entry name" value="P-loop containing nucleoside triphosphate hydrolases"/>
    <property type="match status" value="1"/>
</dbReference>
<evidence type="ECO:0000256" key="2">
    <source>
        <dbReference type="ARBA" id="ARBA00022490"/>
    </source>
</evidence>
<keyword evidence="2" id="KW-0963">Cytoplasm</keyword>
<dbReference type="PRINTS" id="PR00380">
    <property type="entry name" value="KINESINHEAVY"/>
</dbReference>
<feature type="compositionally biased region" description="Polar residues" evidence="12">
    <location>
        <begin position="868"/>
        <end position="880"/>
    </location>
</feature>
<comment type="similarity">
    <text evidence="10 11">Belongs to the TRAFAC class myosin-kinesin ATPase superfamily. Kinesin family.</text>
</comment>
<dbReference type="SMART" id="SM00129">
    <property type="entry name" value="KISc"/>
    <property type="match status" value="1"/>
</dbReference>
<dbReference type="Gene3D" id="3.40.850.10">
    <property type="entry name" value="Kinesin motor domain"/>
    <property type="match status" value="1"/>
</dbReference>
<dbReference type="GO" id="GO:0051231">
    <property type="term" value="P:spindle elongation"/>
    <property type="evidence" value="ECO:0007669"/>
    <property type="project" value="TreeGrafter"/>
</dbReference>
<dbReference type="AlphaFoldDB" id="A0A9Q3HJQ4"/>
<keyword evidence="3" id="KW-0597">Phosphoprotein</keyword>
<reference evidence="14" key="1">
    <citation type="submission" date="2021-03" db="EMBL/GenBank/DDBJ databases">
        <title>Draft genome sequence of rust myrtle Austropuccinia psidii MF-1, a brazilian biotype.</title>
        <authorList>
            <person name="Quecine M.C."/>
            <person name="Pachon D.M.R."/>
            <person name="Bonatelli M.L."/>
            <person name="Correr F.H."/>
            <person name="Franceschini L.M."/>
            <person name="Leite T.F."/>
            <person name="Margarido G.R.A."/>
            <person name="Almeida C.A."/>
            <person name="Ferrarezi J.A."/>
            <person name="Labate C.A."/>
        </authorList>
    </citation>
    <scope>NUCLEOTIDE SEQUENCE</scope>
    <source>
        <strain evidence="14">MF-1</strain>
    </source>
</reference>
<evidence type="ECO:0000256" key="10">
    <source>
        <dbReference type="PROSITE-ProRule" id="PRU00283"/>
    </source>
</evidence>
<evidence type="ECO:0000256" key="8">
    <source>
        <dbReference type="ARBA" id="ARBA00023175"/>
    </source>
</evidence>
<feature type="region of interest" description="Disordered" evidence="12">
    <location>
        <begin position="1"/>
        <end position="153"/>
    </location>
</feature>
<feature type="compositionally biased region" description="Polar residues" evidence="12">
    <location>
        <begin position="214"/>
        <end position="230"/>
    </location>
</feature>
<comment type="subcellular location">
    <subcellularLocation>
        <location evidence="1">Cytoplasm</location>
        <location evidence="1">Cytoskeleton</location>
        <location evidence="1">Spindle</location>
    </subcellularLocation>
</comment>
<feature type="region of interest" description="Disordered" evidence="12">
    <location>
        <begin position="826"/>
        <end position="901"/>
    </location>
</feature>
<dbReference type="GO" id="GO:0005876">
    <property type="term" value="C:spindle microtubule"/>
    <property type="evidence" value="ECO:0007669"/>
    <property type="project" value="TreeGrafter"/>
</dbReference>
<evidence type="ECO:0000313" key="14">
    <source>
        <dbReference type="EMBL" id="MBW0504235.1"/>
    </source>
</evidence>
<evidence type="ECO:0000313" key="15">
    <source>
        <dbReference type="Proteomes" id="UP000765509"/>
    </source>
</evidence>
<accession>A0A9Q3HJQ4</accession>
<evidence type="ECO:0000256" key="7">
    <source>
        <dbReference type="ARBA" id="ARBA00023054"/>
    </source>
</evidence>
<dbReference type="InterPro" id="IPR047149">
    <property type="entry name" value="KIF11-like"/>
</dbReference>
<evidence type="ECO:0000256" key="4">
    <source>
        <dbReference type="ARBA" id="ARBA00022701"/>
    </source>
</evidence>
<feature type="compositionally biased region" description="Basic and acidic residues" evidence="12">
    <location>
        <begin position="847"/>
        <end position="865"/>
    </location>
</feature>
<dbReference type="InterPro" id="IPR027417">
    <property type="entry name" value="P-loop_NTPase"/>
</dbReference>
<keyword evidence="15" id="KW-1185">Reference proteome</keyword>
<keyword evidence="5 10" id="KW-0547">Nucleotide-binding</keyword>
<dbReference type="Proteomes" id="UP000765509">
    <property type="component" value="Unassembled WGS sequence"/>
</dbReference>
<dbReference type="GO" id="GO:0005634">
    <property type="term" value="C:nucleus"/>
    <property type="evidence" value="ECO:0007669"/>
    <property type="project" value="TreeGrafter"/>
</dbReference>
<evidence type="ECO:0000256" key="1">
    <source>
        <dbReference type="ARBA" id="ARBA00004186"/>
    </source>
</evidence>
<evidence type="ECO:0000256" key="9">
    <source>
        <dbReference type="ARBA" id="ARBA00023212"/>
    </source>
</evidence>
<keyword evidence="7" id="KW-0175">Coiled coil</keyword>
<feature type="region of interest" description="Disordered" evidence="12">
    <location>
        <begin position="172"/>
        <end position="193"/>
    </location>
</feature>
<feature type="region of interest" description="Disordered" evidence="12">
    <location>
        <begin position="214"/>
        <end position="233"/>
    </location>
</feature>
<dbReference type="PROSITE" id="PS00411">
    <property type="entry name" value="KINESIN_MOTOR_1"/>
    <property type="match status" value="1"/>
</dbReference>
<dbReference type="InterPro" id="IPR036961">
    <property type="entry name" value="Kinesin_motor_dom_sf"/>
</dbReference>
<dbReference type="GO" id="GO:0007018">
    <property type="term" value="P:microtubule-based movement"/>
    <property type="evidence" value="ECO:0007669"/>
    <property type="project" value="InterPro"/>
</dbReference>
<feature type="compositionally biased region" description="Polar residues" evidence="12">
    <location>
        <begin position="10"/>
        <end position="45"/>
    </location>
</feature>
<keyword evidence="8 10" id="KW-0505">Motor protein</keyword>
<dbReference type="GO" id="GO:0090307">
    <property type="term" value="P:mitotic spindle assembly"/>
    <property type="evidence" value="ECO:0007669"/>
    <property type="project" value="TreeGrafter"/>
</dbReference>
<dbReference type="PANTHER" id="PTHR47970">
    <property type="entry name" value="KINESIN-LIKE PROTEIN KIF11"/>
    <property type="match status" value="1"/>
</dbReference>
<evidence type="ECO:0000259" key="13">
    <source>
        <dbReference type="PROSITE" id="PS50067"/>
    </source>
</evidence>